<evidence type="ECO:0000313" key="1">
    <source>
        <dbReference type="EMBL" id="RHN74803.1"/>
    </source>
</evidence>
<dbReference type="EMBL" id="PSQE01000002">
    <property type="protein sequence ID" value="RHN74803.1"/>
    <property type="molecule type" value="Genomic_DNA"/>
</dbReference>
<protein>
    <submittedName>
        <fullName evidence="1">Uncharacterized protein</fullName>
    </submittedName>
</protein>
<accession>A0A396JEU8</accession>
<dbReference type="Proteomes" id="UP000265566">
    <property type="component" value="Chromosome 2"/>
</dbReference>
<comment type="caution">
    <text evidence="1">The sequence shown here is derived from an EMBL/GenBank/DDBJ whole genome shotgun (WGS) entry which is preliminary data.</text>
</comment>
<dbReference type="AlphaFoldDB" id="A0A396JEU8"/>
<evidence type="ECO:0000313" key="2">
    <source>
        <dbReference type="Proteomes" id="UP000265566"/>
    </source>
</evidence>
<name>A0A396JEU8_MEDTR</name>
<gene>
    <name evidence="1" type="ORF">MtrunA17_Chr2g0314291</name>
</gene>
<dbReference type="Gramene" id="rna10923">
    <property type="protein sequence ID" value="RHN74803.1"/>
    <property type="gene ID" value="gene10923"/>
</dbReference>
<sequence length="48" mass="5876">MKKWAPAKQRRTFPLIPTFIYHHRHNNIYIKCEFTESICKPDKIMTNQ</sequence>
<organism evidence="1 2">
    <name type="scientific">Medicago truncatula</name>
    <name type="common">Barrel medic</name>
    <name type="synonym">Medicago tribuloides</name>
    <dbReference type="NCBI Taxonomy" id="3880"/>
    <lineage>
        <taxon>Eukaryota</taxon>
        <taxon>Viridiplantae</taxon>
        <taxon>Streptophyta</taxon>
        <taxon>Embryophyta</taxon>
        <taxon>Tracheophyta</taxon>
        <taxon>Spermatophyta</taxon>
        <taxon>Magnoliopsida</taxon>
        <taxon>eudicotyledons</taxon>
        <taxon>Gunneridae</taxon>
        <taxon>Pentapetalae</taxon>
        <taxon>rosids</taxon>
        <taxon>fabids</taxon>
        <taxon>Fabales</taxon>
        <taxon>Fabaceae</taxon>
        <taxon>Papilionoideae</taxon>
        <taxon>50 kb inversion clade</taxon>
        <taxon>NPAAA clade</taxon>
        <taxon>Hologalegina</taxon>
        <taxon>IRL clade</taxon>
        <taxon>Trifolieae</taxon>
        <taxon>Medicago</taxon>
    </lineage>
</organism>
<reference evidence="2" key="1">
    <citation type="journal article" date="2018" name="Nat. Plants">
        <title>Whole-genome landscape of Medicago truncatula symbiotic genes.</title>
        <authorList>
            <person name="Pecrix Y."/>
            <person name="Staton S.E."/>
            <person name="Sallet E."/>
            <person name="Lelandais-Briere C."/>
            <person name="Moreau S."/>
            <person name="Carrere S."/>
            <person name="Blein T."/>
            <person name="Jardinaud M.F."/>
            <person name="Latrasse D."/>
            <person name="Zouine M."/>
            <person name="Zahm M."/>
            <person name="Kreplak J."/>
            <person name="Mayjonade B."/>
            <person name="Satge C."/>
            <person name="Perez M."/>
            <person name="Cauet S."/>
            <person name="Marande W."/>
            <person name="Chantry-Darmon C."/>
            <person name="Lopez-Roques C."/>
            <person name="Bouchez O."/>
            <person name="Berard A."/>
            <person name="Debelle F."/>
            <person name="Munos S."/>
            <person name="Bendahmane A."/>
            <person name="Berges H."/>
            <person name="Niebel A."/>
            <person name="Buitink J."/>
            <person name="Frugier F."/>
            <person name="Benhamed M."/>
            <person name="Crespi M."/>
            <person name="Gouzy J."/>
            <person name="Gamas P."/>
        </authorList>
    </citation>
    <scope>NUCLEOTIDE SEQUENCE [LARGE SCALE GENOMIC DNA]</scope>
    <source>
        <strain evidence="2">cv. Jemalong A17</strain>
    </source>
</reference>
<proteinExistence type="predicted"/>